<dbReference type="GeneID" id="68866808"/>
<protein>
    <submittedName>
        <fullName evidence="2">HPP family protein</fullName>
    </submittedName>
</protein>
<dbReference type="AlphaFoldDB" id="A0AAQ4CTC9"/>
<evidence type="ECO:0000313" key="3">
    <source>
        <dbReference type="Proteomes" id="UP001319921"/>
    </source>
</evidence>
<feature type="transmembrane region" description="Helical" evidence="1">
    <location>
        <begin position="7"/>
        <end position="26"/>
    </location>
</feature>
<feature type="transmembrane region" description="Helical" evidence="1">
    <location>
        <begin position="54"/>
        <end position="74"/>
    </location>
</feature>
<keyword evidence="1" id="KW-0812">Transmembrane</keyword>
<keyword evidence="3" id="KW-1185">Reference proteome</keyword>
<gene>
    <name evidence="2" type="ORF">SACC_20770</name>
</gene>
<feature type="transmembrane region" description="Helical" evidence="1">
    <location>
        <begin position="104"/>
        <end position="130"/>
    </location>
</feature>
<evidence type="ECO:0000313" key="2">
    <source>
        <dbReference type="EMBL" id="BDB99060.1"/>
    </source>
</evidence>
<evidence type="ECO:0000256" key="1">
    <source>
        <dbReference type="SAM" id="Phobius"/>
    </source>
</evidence>
<organism evidence="2 3">
    <name type="scientific">Saccharolobus caldissimus</name>
    <dbReference type="NCBI Taxonomy" id="1702097"/>
    <lineage>
        <taxon>Archaea</taxon>
        <taxon>Thermoproteota</taxon>
        <taxon>Thermoprotei</taxon>
        <taxon>Sulfolobales</taxon>
        <taxon>Sulfolobaceae</taxon>
        <taxon>Saccharolobus</taxon>
    </lineage>
</organism>
<dbReference type="EMBL" id="AP025226">
    <property type="protein sequence ID" value="BDB99060.1"/>
    <property type="molecule type" value="Genomic_DNA"/>
</dbReference>
<dbReference type="RefSeq" id="WP_229569412.1">
    <property type="nucleotide sequence ID" value="NZ_AP025226.1"/>
</dbReference>
<accession>A0AAQ4CTC9</accession>
<reference evidence="2 3" key="1">
    <citation type="journal article" date="2022" name="Microbiol. Resour. Announc.">
        <title>Complete Genome Sequence of the Hyperthermophilic and Acidophilic Archaeon Saccharolobus caldissimus Strain HS-3T.</title>
        <authorList>
            <person name="Sakai H.D."/>
            <person name="Kurosawa N."/>
        </authorList>
    </citation>
    <scope>NUCLEOTIDE SEQUENCE [LARGE SCALE GENOMIC DNA]</scope>
    <source>
        <strain evidence="2 3">JCM32116</strain>
    </source>
</reference>
<keyword evidence="1" id="KW-0472">Membrane</keyword>
<sequence>MLSGKKRLALLNTSITLFILFIFTSLTHKEFVLPPFIATAATKYPDPDWRFNRSLSIVSSYITAAIIAVIFSFFGLTNLLFAIIASLITLIIELIGNIEHSPSLLATFLGVISKVNVIYIIHPVLIGILLEEFINFVITKLIG</sequence>
<feature type="transmembrane region" description="Helical" evidence="1">
    <location>
        <begin position="79"/>
        <end position="98"/>
    </location>
</feature>
<dbReference type="Proteomes" id="UP001319921">
    <property type="component" value="Chromosome"/>
</dbReference>
<name>A0AAQ4CTC9_9CREN</name>
<keyword evidence="1" id="KW-1133">Transmembrane helix</keyword>
<proteinExistence type="predicted"/>
<dbReference type="KEGG" id="scas:SACC_20770"/>